<dbReference type="NCBIfam" id="NF011649">
    <property type="entry name" value="PRK15067.1"/>
    <property type="match status" value="1"/>
</dbReference>
<dbReference type="EMBL" id="FOQK01000031">
    <property type="protein sequence ID" value="SFI35674.1"/>
    <property type="molecule type" value="Genomic_DNA"/>
</dbReference>
<accession>A0A1I3HIV9</accession>
<dbReference type="GO" id="GO:0008851">
    <property type="term" value="F:ethanolamine ammonia-lyase activity"/>
    <property type="evidence" value="ECO:0007669"/>
    <property type="project" value="UniProtKB-UniRule"/>
</dbReference>
<dbReference type="Proteomes" id="UP000183639">
    <property type="component" value="Unassembled WGS sequence"/>
</dbReference>
<proteinExistence type="inferred from homology"/>
<comment type="catalytic activity">
    <reaction evidence="1">
        <text>ethanolamine = acetaldehyde + NH4(+)</text>
        <dbReference type="Rhea" id="RHEA:15313"/>
        <dbReference type="ChEBI" id="CHEBI:15343"/>
        <dbReference type="ChEBI" id="CHEBI:28938"/>
        <dbReference type="ChEBI" id="CHEBI:57603"/>
        <dbReference type="EC" id="4.3.1.7"/>
    </reaction>
</comment>
<protein>
    <recommendedName>
        <fullName evidence="1">Ethanolamine ammonia-lyase large subunit</fullName>
        <shortName evidence="1">EAL large subunit</shortName>
        <ecNumber evidence="1">4.3.1.7</ecNumber>
    </recommendedName>
</protein>
<dbReference type="PANTHER" id="PTHR39329:SF1">
    <property type="entry name" value="ETHANOLAMINE AMMONIA-LYASE LARGE SUBUNIT"/>
    <property type="match status" value="1"/>
</dbReference>
<dbReference type="InterPro" id="IPR044941">
    <property type="entry name" value="EutB_N_sf"/>
</dbReference>
<dbReference type="GO" id="GO:0005829">
    <property type="term" value="C:cytosol"/>
    <property type="evidence" value="ECO:0007669"/>
    <property type="project" value="TreeGrafter"/>
</dbReference>
<keyword evidence="1" id="KW-0170">Cobalt</keyword>
<feature type="binding site" evidence="1">
    <location>
        <begin position="158"/>
        <end position="160"/>
    </location>
    <ligand>
        <name>substrate</name>
    </ligand>
</feature>
<sequence>MKLKTNLFGQTYSFNDVKEVLAKANEEKSGDMLAGIAASGNVERVAAKVVLADMTLKDLRENPVVPYEEDDITRADQDAVSDTVYQQIKGYTVGEFREFLLREPPEKLCAIRPGLTAEMVAGVTKLMSNMDLVYAARKLPVEATCNTTIGRPGTLSSRLQPNHATDNPAGIMASVMEGISYGVGDAVIGLNPAVDTIDSVASILREFDTFTQKWQIPTQNCVLAHVTTQMKVLEKGLAPMDLMFQSLAGSEIASRAFGINVSLMDEAYAIMRERKNSSGPNFMYFETGQGSELSSDGHHGADQLVMEARCYAFAKRYQPFLVNTVVGFIGPEYLYDGRQMIRAGLEDHFMGKLTGIPMGCDVCYTNHMRADQNDLENLAMMLAMADCNYIMGIPGGDDVMLMYQTTSYHDVAALRRLTGKKPIAEFAQRMQELEILDEAGNLTAKAGDPSLFFAGNESLSGGMAV</sequence>
<dbReference type="GO" id="GO:0031471">
    <property type="term" value="C:ethanolamine degradation polyhedral organelle"/>
    <property type="evidence" value="ECO:0007669"/>
    <property type="project" value="UniProtKB-UniRule"/>
</dbReference>
<feature type="binding site" evidence="1">
    <location>
        <position position="361"/>
    </location>
    <ligand>
        <name>substrate</name>
    </ligand>
</feature>
<feature type="binding site" evidence="1">
    <location>
        <position position="245"/>
    </location>
    <ligand>
        <name>adenosylcob(III)alamin</name>
        <dbReference type="ChEBI" id="CHEBI:18408"/>
    </ligand>
</feature>
<evidence type="ECO:0000313" key="2">
    <source>
        <dbReference type="EMBL" id="SFI35674.1"/>
    </source>
</evidence>
<feature type="binding site" evidence="1">
    <location>
        <position position="286"/>
    </location>
    <ligand>
        <name>substrate</name>
    </ligand>
</feature>
<evidence type="ECO:0000256" key="1">
    <source>
        <dbReference type="HAMAP-Rule" id="MF_00861"/>
    </source>
</evidence>
<reference evidence="2 3" key="1">
    <citation type="submission" date="2016-10" db="EMBL/GenBank/DDBJ databases">
        <authorList>
            <person name="de Groot N.N."/>
        </authorList>
    </citation>
    <scope>NUCLEOTIDE SEQUENCE [LARGE SCALE GENOMIC DNA]</scope>
    <source>
        <strain evidence="2 3">Z108</strain>
    </source>
</reference>
<feature type="binding site" evidence="1">
    <location>
        <position position="192"/>
    </location>
    <ligand>
        <name>adenosylcob(III)alamin</name>
        <dbReference type="ChEBI" id="CHEBI:18408"/>
    </ligand>
</feature>
<comment type="pathway">
    <text evidence="1">Amine and polyamine degradation; ethanolamine degradation.</text>
</comment>
<dbReference type="GO" id="GO:0006520">
    <property type="term" value="P:amino acid metabolic process"/>
    <property type="evidence" value="ECO:0007669"/>
    <property type="project" value="InterPro"/>
</dbReference>
<dbReference type="PANTHER" id="PTHR39329">
    <property type="entry name" value="ETHANOLAMINE AMMONIA-LYASE HEAVY CHAIN"/>
    <property type="match status" value="1"/>
</dbReference>
<dbReference type="Pfam" id="PF06751">
    <property type="entry name" value="EutB"/>
    <property type="match status" value="1"/>
</dbReference>
<feature type="binding site" evidence="1">
    <location>
        <position position="294"/>
    </location>
    <ligand>
        <name>adenosylcob(III)alamin</name>
        <dbReference type="ChEBI" id="CHEBI:18408"/>
    </ligand>
</feature>
<evidence type="ECO:0000313" key="3">
    <source>
        <dbReference type="Proteomes" id="UP000183639"/>
    </source>
</evidence>
<dbReference type="GO" id="GO:0009350">
    <property type="term" value="C:ethanolamine ammonia-lyase complex"/>
    <property type="evidence" value="ECO:0007669"/>
    <property type="project" value="UniProtKB-UniRule"/>
</dbReference>
<feature type="binding site" evidence="1">
    <location>
        <position position="400"/>
    </location>
    <ligand>
        <name>adenosylcob(III)alamin</name>
        <dbReference type="ChEBI" id="CHEBI:18408"/>
    </ligand>
</feature>
<dbReference type="PIRSF" id="PIRSF018788">
    <property type="entry name" value="EutB"/>
    <property type="match status" value="1"/>
</dbReference>
<dbReference type="GO" id="GO:0046336">
    <property type="term" value="P:ethanolamine catabolic process"/>
    <property type="evidence" value="ECO:0007669"/>
    <property type="project" value="UniProtKB-UniRule"/>
</dbReference>
<name>A0A1I3HIV9_SELRU</name>
<dbReference type="GO" id="GO:0031419">
    <property type="term" value="F:cobalamin binding"/>
    <property type="evidence" value="ECO:0007669"/>
    <property type="project" value="UniProtKB-UniRule"/>
</dbReference>
<comment type="subunit">
    <text evidence="1">The basic unit is a heterodimer which dimerizes to form tetramers. The heterotetramers trimerize; 6 large subunits form a core ring with 6 small subunits projecting outwards.</text>
</comment>
<dbReference type="HAMAP" id="MF_00861">
    <property type="entry name" value="EutB"/>
    <property type="match status" value="1"/>
</dbReference>
<gene>
    <name evidence="1" type="primary">eutB</name>
    <name evidence="2" type="ORF">SAMN04487861_1317</name>
</gene>
<keyword evidence="1" id="KW-1283">Bacterial microcompartment</keyword>
<organism evidence="2 3">
    <name type="scientific">Selenomonas ruminantium</name>
    <dbReference type="NCBI Taxonomy" id="971"/>
    <lineage>
        <taxon>Bacteria</taxon>
        <taxon>Bacillati</taxon>
        <taxon>Bacillota</taxon>
        <taxon>Negativicutes</taxon>
        <taxon>Selenomonadales</taxon>
        <taxon>Selenomonadaceae</taxon>
        <taxon>Selenomonas</taxon>
    </lineage>
</organism>
<dbReference type="EC" id="4.3.1.7" evidence="1"/>
<dbReference type="Gene3D" id="1.10.220.70">
    <property type="entry name" value="lyase"/>
    <property type="match status" value="1"/>
</dbReference>
<comment type="cofactor">
    <cofactor evidence="1">
        <name>adenosylcob(III)alamin</name>
        <dbReference type="ChEBI" id="CHEBI:18408"/>
    </cofactor>
    <text evidence="1">Binds between the large and small subunits.</text>
</comment>
<dbReference type="Gene3D" id="2.30.170.30">
    <property type="entry name" value="ethanolamine ammonia-lyase heavy chain domain like"/>
    <property type="match status" value="1"/>
</dbReference>
<comment type="function">
    <text evidence="1">Catalyzes the deamination of various vicinal amino-alcohols to oxo compounds. Allows this organism to utilize ethanolamine as the sole source of nitrogen and carbon in the presence of vitamin B12.</text>
</comment>
<dbReference type="RefSeq" id="WP_075445605.1">
    <property type="nucleotide sequence ID" value="NZ_FOQK01000031.1"/>
</dbReference>
<keyword evidence="1 2" id="KW-0456">Lyase</keyword>
<feature type="binding site" evidence="1">
    <location>
        <position position="191"/>
    </location>
    <ligand>
        <name>substrate</name>
    </ligand>
</feature>
<dbReference type="Gene3D" id="3.20.20.70">
    <property type="entry name" value="Aldolase class I"/>
    <property type="match status" value="1"/>
</dbReference>
<dbReference type="OrthoDB" id="9770909at2"/>
<dbReference type="UniPathway" id="UPA00560"/>
<keyword evidence="1" id="KW-0846">Cobalamin</keyword>
<dbReference type="InterPro" id="IPR010628">
    <property type="entry name" value="EutB"/>
</dbReference>
<dbReference type="InterPro" id="IPR013785">
    <property type="entry name" value="Aldolase_TIM"/>
</dbReference>
<comment type="similarity">
    <text evidence="1">Belongs to the EutB family.</text>
</comment>
<comment type="subcellular location">
    <subcellularLocation>
        <location evidence="1">Bacterial microcompartment</location>
    </subcellularLocation>
</comment>
<dbReference type="InterPro" id="IPR044939">
    <property type="entry name" value="EutB_dom_2_sf"/>
</dbReference>
<dbReference type="AlphaFoldDB" id="A0A1I3HIV9"/>